<evidence type="ECO:0000313" key="2">
    <source>
        <dbReference type="EMBL" id="MDQ0484115.1"/>
    </source>
</evidence>
<protein>
    <submittedName>
        <fullName evidence="2">2-polyprenyl-3-methyl-5-hydroxy-6-metoxy-1, 4-benzoquinol methylase</fullName>
    </submittedName>
</protein>
<dbReference type="InterPro" id="IPR025714">
    <property type="entry name" value="Methyltranfer_dom"/>
</dbReference>
<dbReference type="SUPFAM" id="SSF81301">
    <property type="entry name" value="Nucleotidyltransferase"/>
    <property type="match status" value="1"/>
</dbReference>
<comment type="caution">
    <text evidence="2">The sequence shown here is derived from an EMBL/GenBank/DDBJ whole genome shotgun (WGS) entry which is preliminary data.</text>
</comment>
<dbReference type="EMBL" id="JAUSWM010000006">
    <property type="protein sequence ID" value="MDQ0484115.1"/>
    <property type="molecule type" value="Genomic_DNA"/>
</dbReference>
<dbReference type="GO" id="GO:0032259">
    <property type="term" value="P:methylation"/>
    <property type="evidence" value="ECO:0007669"/>
    <property type="project" value="UniProtKB-KW"/>
</dbReference>
<dbReference type="GO" id="GO:0008168">
    <property type="term" value="F:methyltransferase activity"/>
    <property type="evidence" value="ECO:0007669"/>
    <property type="project" value="UniProtKB-KW"/>
</dbReference>
<keyword evidence="3" id="KW-1185">Reference proteome</keyword>
<evidence type="ECO:0000313" key="3">
    <source>
        <dbReference type="Proteomes" id="UP001226720"/>
    </source>
</evidence>
<sequence>MPDQQNVLLKLTTSLNNYNIPYFFINETALWLQGVSPTPNSISISIQWDGFEYVIDEFNKIFGQAIPEHSVEKSVASYEINEQQVIVECTYNTVIRTNPYLVEVPFQDHTVPCLSLYYYQKLPEWESLVNSHLSKMQNKVTEQNEKSWNQHTYEALLNRFGTPEEAATKLKTNPLARLKSLMPFLPQLEGKKVANLMGSHGMKATAMSLLGAKATVIDFSFENERYAKEIAEQCNVDLSYYVSDILKLDEKHDGSYDIVVMELGILHYFLDLQPLFEVVQRLLTPGGAFIVQDFHPISTKLITSKGKKHKVDGNYFDPSIHQRGVAYEKHLENHTEENIVLQRKWTLGEVITGIANENLMIKQVVEEPNSKLHDRGIPKLFTIQAVKQ</sequence>
<keyword evidence="2" id="KW-0489">Methyltransferase</keyword>
<name>A0ABU0K422_9BACL</name>
<dbReference type="Pfam" id="PF13847">
    <property type="entry name" value="Methyltransf_31"/>
    <property type="match status" value="1"/>
</dbReference>
<dbReference type="RefSeq" id="WP_301552254.1">
    <property type="nucleotide sequence ID" value="NZ_JAQRMZ010000007.1"/>
</dbReference>
<feature type="domain" description="Methyltransferase" evidence="1">
    <location>
        <begin position="212"/>
        <end position="300"/>
    </location>
</feature>
<keyword evidence="2" id="KW-0808">Transferase</keyword>
<dbReference type="InterPro" id="IPR043519">
    <property type="entry name" value="NT_sf"/>
</dbReference>
<dbReference type="Gene3D" id="3.40.50.150">
    <property type="entry name" value="Vaccinia Virus protein VP39"/>
    <property type="match status" value="1"/>
</dbReference>
<evidence type="ECO:0000259" key="1">
    <source>
        <dbReference type="Pfam" id="PF13847"/>
    </source>
</evidence>
<organism evidence="2 3">
    <name type="scientific">Guptibacillus hwajinpoensis</name>
    <dbReference type="NCBI Taxonomy" id="208199"/>
    <lineage>
        <taxon>Bacteria</taxon>
        <taxon>Bacillati</taxon>
        <taxon>Bacillota</taxon>
        <taxon>Bacilli</taxon>
        <taxon>Bacillales</taxon>
        <taxon>Guptibacillaceae</taxon>
        <taxon>Guptibacillus</taxon>
    </lineage>
</organism>
<proteinExistence type="predicted"/>
<dbReference type="Proteomes" id="UP001226720">
    <property type="component" value="Unassembled WGS sequence"/>
</dbReference>
<dbReference type="SUPFAM" id="SSF53335">
    <property type="entry name" value="S-adenosyl-L-methionine-dependent methyltransferases"/>
    <property type="match status" value="1"/>
</dbReference>
<accession>A0ABU0K422</accession>
<dbReference type="GeneID" id="301327883"/>
<dbReference type="InterPro" id="IPR029063">
    <property type="entry name" value="SAM-dependent_MTases_sf"/>
</dbReference>
<gene>
    <name evidence="2" type="ORF">QO000_003099</name>
</gene>
<dbReference type="CDD" id="cd02440">
    <property type="entry name" value="AdoMet_MTases"/>
    <property type="match status" value="1"/>
</dbReference>
<reference evidence="2" key="1">
    <citation type="submission" date="2023-07" db="EMBL/GenBank/DDBJ databases">
        <title>Genomic Encyclopedia of Type Strains, Phase IV (KMG-IV): sequencing the most valuable type-strain genomes for metagenomic binning, comparative biology and taxonomic classification.</title>
        <authorList>
            <person name="Goeker M."/>
        </authorList>
    </citation>
    <scope>NUCLEOTIDE SEQUENCE [LARGE SCALE GENOMIC DNA]</scope>
    <source>
        <strain evidence="2">JSM 076093</strain>
    </source>
</reference>